<dbReference type="SUPFAM" id="SSF52058">
    <property type="entry name" value="L domain-like"/>
    <property type="match status" value="1"/>
</dbReference>
<dbReference type="PANTHER" id="PTHR47186:SF13">
    <property type="entry name" value="DISEASE RESISTANCE PROTEIN RGA3"/>
    <property type="match status" value="1"/>
</dbReference>
<accession>A0ABP0YRI5</accession>
<proteinExistence type="predicted"/>
<reference evidence="2 3" key="1">
    <citation type="submission" date="2024-03" db="EMBL/GenBank/DDBJ databases">
        <authorList>
            <person name="Gkanogiannis A."/>
            <person name="Becerra Lopez-Lavalle L."/>
        </authorList>
    </citation>
    <scope>NUCLEOTIDE SEQUENCE [LARGE SCALE GENOMIC DNA]</scope>
</reference>
<dbReference type="Pfam" id="PF25019">
    <property type="entry name" value="LRR_R13L1-DRL21"/>
    <property type="match status" value="1"/>
</dbReference>
<dbReference type="PANTHER" id="PTHR47186">
    <property type="entry name" value="LEUCINE-RICH REPEAT-CONTAINING PROTEIN 57"/>
    <property type="match status" value="1"/>
</dbReference>
<dbReference type="Gene3D" id="3.80.10.10">
    <property type="entry name" value="Ribonuclease Inhibitor"/>
    <property type="match status" value="2"/>
</dbReference>
<evidence type="ECO:0000313" key="3">
    <source>
        <dbReference type="Proteomes" id="UP001642487"/>
    </source>
</evidence>
<evidence type="ECO:0000259" key="1">
    <source>
        <dbReference type="Pfam" id="PF25019"/>
    </source>
</evidence>
<protein>
    <recommendedName>
        <fullName evidence="1">R13L1/DRL21-like LRR repeat region domain-containing protein</fullName>
    </recommendedName>
</protein>
<organism evidence="2 3">
    <name type="scientific">Citrullus colocynthis</name>
    <name type="common">colocynth</name>
    <dbReference type="NCBI Taxonomy" id="252529"/>
    <lineage>
        <taxon>Eukaryota</taxon>
        <taxon>Viridiplantae</taxon>
        <taxon>Streptophyta</taxon>
        <taxon>Embryophyta</taxon>
        <taxon>Tracheophyta</taxon>
        <taxon>Spermatophyta</taxon>
        <taxon>Magnoliopsida</taxon>
        <taxon>eudicotyledons</taxon>
        <taxon>Gunneridae</taxon>
        <taxon>Pentapetalae</taxon>
        <taxon>rosids</taxon>
        <taxon>fabids</taxon>
        <taxon>Cucurbitales</taxon>
        <taxon>Cucurbitaceae</taxon>
        <taxon>Benincaseae</taxon>
        <taxon>Citrullus</taxon>
    </lineage>
</organism>
<dbReference type="Proteomes" id="UP001642487">
    <property type="component" value="Chromosome 5"/>
</dbReference>
<dbReference type="InterPro" id="IPR032675">
    <property type="entry name" value="LRR_dom_sf"/>
</dbReference>
<gene>
    <name evidence="2" type="ORF">CITCOLO1_LOCUS13750</name>
</gene>
<sequence>MDCLQPHSNLQEICIHRYKGVKLCNWLSSDFLGCLNTKSLDGCERLQHLPRLDQFPHLRHLYLRDLPNIKYIGNDDSVPSSTFFPSFEELRFPCLSVLDIRGCPIHILMSWHAPLTSLIIGDLIKGRLRINGDEFDVVPWKNFENLSSLVLLDMCNLEYLPEFLLHFATLQSLSLQFCRNLKCLPQWIGNLTSLTKFEIAICEKLTLLPKRFATSMV</sequence>
<feature type="domain" description="R13L1/DRL21-like LRR repeat region" evidence="1">
    <location>
        <begin position="1"/>
        <end position="65"/>
    </location>
</feature>
<dbReference type="EMBL" id="OZ021739">
    <property type="protein sequence ID" value="CAK9321666.1"/>
    <property type="molecule type" value="Genomic_DNA"/>
</dbReference>
<evidence type="ECO:0000313" key="2">
    <source>
        <dbReference type="EMBL" id="CAK9321666.1"/>
    </source>
</evidence>
<name>A0ABP0YRI5_9ROSI</name>
<dbReference type="InterPro" id="IPR056789">
    <property type="entry name" value="LRR_R13L1-DRL21"/>
</dbReference>
<keyword evidence="3" id="KW-1185">Reference proteome</keyword>